<evidence type="ECO:0000256" key="1">
    <source>
        <dbReference type="SAM" id="SignalP"/>
    </source>
</evidence>
<protein>
    <submittedName>
        <fullName evidence="2">Uncharacterized protein</fullName>
    </submittedName>
</protein>
<sequence length="559" mass="61090">MRIALWAPALASTAAALAGRSVSSTTVIPTATPISSSTPGPISSDAFISSQFEQGSMKRVCQNEGDPAADWEEFRMGEFLNQTSSQWCSNPELFSSSKYDISWPRKLSSLLPQNERWQCSATGSCDIPKNVTWCDDNRNAQVQFALYSVLNFHDWMAILRSAIQGAGDHFQYVQTDLVTTFTTHDVSNSNPAAEGLSIGAAVMGVVGALGGAAGPAGPAIQGAAGVVGAGLGLGSSIAALDTPNPAEVLQKEMDTLGDMGELFGNGFKKAKDYYRDLTARVVQDIPDEDCESYVDSPESGPAILSSGIYSGDISYSSEKQARDLAMVLTDTAAVGFLWKTEEIYIAKLTKQIDGMDACDAYHDFEDLWGACDDSTGTLYLFVPWKYTSIRDEWDPVPGIEDVADFRYDPEESLDEETYHVDLLSMAKAAEINQQTNGYNSSGSPGTMMDSLQREDGGIENALPINLPVCYLDNIIDHYLEKNEDSKKETVVKDALSRGCASIPNNIKHWPYKYKGDPKEPATYFNQNPEVDDAKDSIVIDGRGYVIYPNLDEDWWVYWD</sequence>
<feature type="chain" id="PRO_5012386070" evidence="1">
    <location>
        <begin position="17"/>
        <end position="559"/>
    </location>
</feature>
<gene>
    <name evidence="2" type="ORF">ASPVEDRAFT_90128</name>
</gene>
<keyword evidence="1" id="KW-0732">Signal</keyword>
<dbReference type="EMBL" id="KV878141">
    <property type="protein sequence ID" value="OJJ08922.1"/>
    <property type="molecule type" value="Genomic_DNA"/>
</dbReference>
<reference evidence="3" key="1">
    <citation type="journal article" date="2017" name="Genome Biol.">
        <title>Comparative genomics reveals high biological diversity and specific adaptations in the industrially and medically important fungal genus Aspergillus.</title>
        <authorList>
            <person name="de Vries R.P."/>
            <person name="Riley R."/>
            <person name="Wiebenga A."/>
            <person name="Aguilar-Osorio G."/>
            <person name="Amillis S."/>
            <person name="Uchima C.A."/>
            <person name="Anderluh G."/>
            <person name="Asadollahi M."/>
            <person name="Askin M."/>
            <person name="Barry K."/>
            <person name="Battaglia E."/>
            <person name="Bayram O."/>
            <person name="Benocci T."/>
            <person name="Braus-Stromeyer S.A."/>
            <person name="Caldana C."/>
            <person name="Canovas D."/>
            <person name="Cerqueira G.C."/>
            <person name="Chen F."/>
            <person name="Chen W."/>
            <person name="Choi C."/>
            <person name="Clum A."/>
            <person name="Dos Santos R.A."/>
            <person name="Damasio A.R."/>
            <person name="Diallinas G."/>
            <person name="Emri T."/>
            <person name="Fekete E."/>
            <person name="Flipphi M."/>
            <person name="Freyberg S."/>
            <person name="Gallo A."/>
            <person name="Gournas C."/>
            <person name="Habgood R."/>
            <person name="Hainaut M."/>
            <person name="Harispe M.L."/>
            <person name="Henrissat B."/>
            <person name="Hilden K.S."/>
            <person name="Hope R."/>
            <person name="Hossain A."/>
            <person name="Karabika E."/>
            <person name="Karaffa L."/>
            <person name="Karanyi Z."/>
            <person name="Krasevec N."/>
            <person name="Kuo A."/>
            <person name="Kusch H."/>
            <person name="LaButti K."/>
            <person name="Lagendijk E.L."/>
            <person name="Lapidus A."/>
            <person name="Levasseur A."/>
            <person name="Lindquist E."/>
            <person name="Lipzen A."/>
            <person name="Logrieco A.F."/>
            <person name="MacCabe A."/>
            <person name="Maekelae M.R."/>
            <person name="Malavazi I."/>
            <person name="Melin P."/>
            <person name="Meyer V."/>
            <person name="Mielnichuk N."/>
            <person name="Miskei M."/>
            <person name="Molnar A.P."/>
            <person name="Mule G."/>
            <person name="Ngan C.Y."/>
            <person name="Orejas M."/>
            <person name="Orosz E."/>
            <person name="Ouedraogo J.P."/>
            <person name="Overkamp K.M."/>
            <person name="Park H.-S."/>
            <person name="Perrone G."/>
            <person name="Piumi F."/>
            <person name="Punt P.J."/>
            <person name="Ram A.F."/>
            <person name="Ramon A."/>
            <person name="Rauscher S."/>
            <person name="Record E."/>
            <person name="Riano-Pachon D.M."/>
            <person name="Robert V."/>
            <person name="Roehrig J."/>
            <person name="Ruller R."/>
            <person name="Salamov A."/>
            <person name="Salih N.S."/>
            <person name="Samson R.A."/>
            <person name="Sandor E."/>
            <person name="Sanguinetti M."/>
            <person name="Schuetze T."/>
            <person name="Sepcic K."/>
            <person name="Shelest E."/>
            <person name="Sherlock G."/>
            <person name="Sophianopoulou V."/>
            <person name="Squina F.M."/>
            <person name="Sun H."/>
            <person name="Susca A."/>
            <person name="Todd R.B."/>
            <person name="Tsang A."/>
            <person name="Unkles S.E."/>
            <person name="van de Wiele N."/>
            <person name="van Rossen-Uffink D."/>
            <person name="Oliveira J.V."/>
            <person name="Vesth T.C."/>
            <person name="Visser J."/>
            <person name="Yu J.-H."/>
            <person name="Zhou M."/>
            <person name="Andersen M.R."/>
            <person name="Archer D.B."/>
            <person name="Baker S.E."/>
            <person name="Benoit I."/>
            <person name="Brakhage A.A."/>
            <person name="Braus G.H."/>
            <person name="Fischer R."/>
            <person name="Frisvad J.C."/>
            <person name="Goldman G.H."/>
            <person name="Houbraken J."/>
            <person name="Oakley B."/>
            <person name="Pocsi I."/>
            <person name="Scazzocchio C."/>
            <person name="Seiboth B."/>
            <person name="vanKuyk P.A."/>
            <person name="Wortman J."/>
            <person name="Dyer P.S."/>
            <person name="Grigoriev I.V."/>
        </authorList>
    </citation>
    <scope>NUCLEOTIDE SEQUENCE [LARGE SCALE GENOMIC DNA]</scope>
    <source>
        <strain evidence="3">CBS 583.65</strain>
    </source>
</reference>
<feature type="signal peptide" evidence="1">
    <location>
        <begin position="1"/>
        <end position="16"/>
    </location>
</feature>
<dbReference type="Proteomes" id="UP000184073">
    <property type="component" value="Unassembled WGS sequence"/>
</dbReference>
<evidence type="ECO:0000313" key="3">
    <source>
        <dbReference type="Proteomes" id="UP000184073"/>
    </source>
</evidence>
<dbReference type="RefSeq" id="XP_040674684.1">
    <property type="nucleotide sequence ID" value="XM_040818738.1"/>
</dbReference>
<evidence type="ECO:0000313" key="2">
    <source>
        <dbReference type="EMBL" id="OJJ08922.1"/>
    </source>
</evidence>
<organism evidence="2 3">
    <name type="scientific">Aspergillus versicolor CBS 583.65</name>
    <dbReference type="NCBI Taxonomy" id="1036611"/>
    <lineage>
        <taxon>Eukaryota</taxon>
        <taxon>Fungi</taxon>
        <taxon>Dikarya</taxon>
        <taxon>Ascomycota</taxon>
        <taxon>Pezizomycotina</taxon>
        <taxon>Eurotiomycetes</taxon>
        <taxon>Eurotiomycetidae</taxon>
        <taxon>Eurotiales</taxon>
        <taxon>Aspergillaceae</taxon>
        <taxon>Aspergillus</taxon>
        <taxon>Aspergillus subgen. Nidulantes</taxon>
    </lineage>
</organism>
<dbReference type="OrthoDB" id="4470552at2759"/>
<dbReference type="AlphaFoldDB" id="A0A1L9Q5B3"/>
<keyword evidence="3" id="KW-1185">Reference proteome</keyword>
<dbReference type="STRING" id="1036611.A0A1L9Q5B3"/>
<proteinExistence type="predicted"/>
<name>A0A1L9Q5B3_ASPVE</name>
<dbReference type="GeneID" id="63734249"/>
<accession>A0A1L9Q5B3</accession>
<dbReference type="VEuPathDB" id="FungiDB:ASPVEDRAFT_90128"/>